<gene>
    <name evidence="1" type="ORF">LENED_010233</name>
</gene>
<name>A0A1Q3ELU8_LENED</name>
<organism evidence="1 2">
    <name type="scientific">Lentinula edodes</name>
    <name type="common">Shiitake mushroom</name>
    <name type="synonym">Lentinus edodes</name>
    <dbReference type="NCBI Taxonomy" id="5353"/>
    <lineage>
        <taxon>Eukaryota</taxon>
        <taxon>Fungi</taxon>
        <taxon>Dikarya</taxon>
        <taxon>Basidiomycota</taxon>
        <taxon>Agaricomycotina</taxon>
        <taxon>Agaricomycetes</taxon>
        <taxon>Agaricomycetidae</taxon>
        <taxon>Agaricales</taxon>
        <taxon>Marasmiineae</taxon>
        <taxon>Omphalotaceae</taxon>
        <taxon>Lentinula</taxon>
    </lineage>
</organism>
<keyword evidence="2" id="KW-1185">Reference proteome</keyword>
<dbReference type="EMBL" id="BDGU01000592">
    <property type="protein sequence ID" value="GAW08187.1"/>
    <property type="molecule type" value="Genomic_DNA"/>
</dbReference>
<proteinExistence type="predicted"/>
<dbReference type="Proteomes" id="UP000188533">
    <property type="component" value="Unassembled WGS sequence"/>
</dbReference>
<reference evidence="1 2" key="2">
    <citation type="submission" date="2017-02" db="EMBL/GenBank/DDBJ databases">
        <title>A genome survey and senescence transcriptome analysis in Lentinula edodes.</title>
        <authorList>
            <person name="Sakamoto Y."/>
            <person name="Nakade K."/>
            <person name="Sato S."/>
            <person name="Yoshida Y."/>
            <person name="Miyazaki K."/>
            <person name="Natsume S."/>
            <person name="Konno N."/>
        </authorList>
    </citation>
    <scope>NUCLEOTIDE SEQUENCE [LARGE SCALE GENOMIC DNA]</scope>
    <source>
        <strain evidence="1 2">NBRC 111202</strain>
    </source>
</reference>
<evidence type="ECO:0000313" key="2">
    <source>
        <dbReference type="Proteomes" id="UP000188533"/>
    </source>
</evidence>
<reference evidence="1 2" key="1">
    <citation type="submission" date="2016-08" db="EMBL/GenBank/DDBJ databases">
        <authorList>
            <consortium name="Lentinula edodes genome sequencing consortium"/>
            <person name="Sakamoto Y."/>
            <person name="Nakade K."/>
            <person name="Sato S."/>
            <person name="Yoshida Y."/>
            <person name="Miyazaki K."/>
            <person name="Natsume S."/>
            <person name="Konno N."/>
        </authorList>
    </citation>
    <scope>NUCLEOTIDE SEQUENCE [LARGE SCALE GENOMIC DNA]</scope>
    <source>
        <strain evidence="1 2">NBRC 111202</strain>
    </source>
</reference>
<dbReference type="AlphaFoldDB" id="A0A1Q3ELU8"/>
<sequence length="82" mass="9028">MGGRVTLFPTGETPAPSSDNADIEAFVLRAVEFAAATARRRFPLLCLFPILPDRAVARLRKGLGAEFYLLDCEDADEEEEEV</sequence>
<evidence type="ECO:0000313" key="1">
    <source>
        <dbReference type="EMBL" id="GAW08187.1"/>
    </source>
</evidence>
<comment type="caution">
    <text evidence="1">The sequence shown here is derived from an EMBL/GenBank/DDBJ whole genome shotgun (WGS) entry which is preliminary data.</text>
</comment>
<protein>
    <submittedName>
        <fullName evidence="1">Uncharacterized protein</fullName>
    </submittedName>
</protein>
<accession>A0A1Q3ELU8</accession>